<evidence type="ECO:0000313" key="2">
    <source>
        <dbReference type="Proteomes" id="UP000269221"/>
    </source>
</evidence>
<protein>
    <submittedName>
        <fullName evidence="1">Uncharacterized protein</fullName>
    </submittedName>
</protein>
<proteinExistence type="predicted"/>
<dbReference type="EMBL" id="QRBI01000104">
    <property type="protein sequence ID" value="RMC15286.1"/>
    <property type="molecule type" value="Genomic_DNA"/>
</dbReference>
<sequence>MYAANLMLMLDESVDQLKGRKALQRNLGGSMHQGQLHEVDKAKCQFPPLGHNNSLQGYRLEAELLESCPAEKDMGVLVDSKLNTRMISVSA</sequence>
<gene>
    <name evidence="1" type="ORF">DUI87_07475</name>
</gene>
<dbReference type="OrthoDB" id="8939918at2759"/>
<dbReference type="STRING" id="333673.A0A3M0KQC0"/>
<comment type="caution">
    <text evidence="1">The sequence shown here is derived from an EMBL/GenBank/DDBJ whole genome shotgun (WGS) entry which is preliminary data.</text>
</comment>
<accession>A0A3M0KQC0</accession>
<evidence type="ECO:0000313" key="1">
    <source>
        <dbReference type="EMBL" id="RMC15286.1"/>
    </source>
</evidence>
<organism evidence="1 2">
    <name type="scientific">Hirundo rustica rustica</name>
    <dbReference type="NCBI Taxonomy" id="333673"/>
    <lineage>
        <taxon>Eukaryota</taxon>
        <taxon>Metazoa</taxon>
        <taxon>Chordata</taxon>
        <taxon>Craniata</taxon>
        <taxon>Vertebrata</taxon>
        <taxon>Euteleostomi</taxon>
        <taxon>Archelosauria</taxon>
        <taxon>Archosauria</taxon>
        <taxon>Dinosauria</taxon>
        <taxon>Saurischia</taxon>
        <taxon>Theropoda</taxon>
        <taxon>Coelurosauria</taxon>
        <taxon>Aves</taxon>
        <taxon>Neognathae</taxon>
        <taxon>Neoaves</taxon>
        <taxon>Telluraves</taxon>
        <taxon>Australaves</taxon>
        <taxon>Passeriformes</taxon>
        <taxon>Sylvioidea</taxon>
        <taxon>Hirundinidae</taxon>
        <taxon>Hirundo</taxon>
    </lineage>
</organism>
<dbReference type="AlphaFoldDB" id="A0A3M0KQC0"/>
<dbReference type="Proteomes" id="UP000269221">
    <property type="component" value="Unassembled WGS sequence"/>
</dbReference>
<keyword evidence="2" id="KW-1185">Reference proteome</keyword>
<reference evidence="1 2" key="1">
    <citation type="submission" date="2018-07" db="EMBL/GenBank/DDBJ databases">
        <title>A high quality draft genome assembly of the barn swallow (H. rustica rustica).</title>
        <authorList>
            <person name="Formenti G."/>
            <person name="Chiara M."/>
            <person name="Poveda L."/>
            <person name="Francoijs K.-J."/>
            <person name="Bonisoli-Alquati A."/>
            <person name="Canova L."/>
            <person name="Gianfranceschi L."/>
            <person name="Horner D.S."/>
            <person name="Saino N."/>
        </authorList>
    </citation>
    <scope>NUCLEOTIDE SEQUENCE [LARGE SCALE GENOMIC DNA]</scope>
    <source>
        <strain evidence="1">Chelidonia</strain>
        <tissue evidence="1">Blood</tissue>
    </source>
</reference>
<name>A0A3M0KQC0_HIRRU</name>